<keyword evidence="3" id="KW-1185">Reference proteome</keyword>
<dbReference type="Proteomes" id="UP001189616">
    <property type="component" value="Unassembled WGS sequence"/>
</dbReference>
<evidence type="ECO:0000313" key="3">
    <source>
        <dbReference type="Proteomes" id="UP001189616"/>
    </source>
</evidence>
<organism evidence="2 3">
    <name type="scientific">Ralstonia condita</name>
    <dbReference type="NCBI Taxonomy" id="3058600"/>
    <lineage>
        <taxon>Bacteria</taxon>
        <taxon>Pseudomonadati</taxon>
        <taxon>Pseudomonadota</taxon>
        <taxon>Betaproteobacteria</taxon>
        <taxon>Burkholderiales</taxon>
        <taxon>Burkholderiaceae</taxon>
        <taxon>Ralstonia</taxon>
    </lineage>
</organism>
<feature type="transmembrane region" description="Helical" evidence="1">
    <location>
        <begin position="12"/>
        <end position="33"/>
    </location>
</feature>
<dbReference type="RefSeq" id="WP_316658341.1">
    <property type="nucleotide sequence ID" value="NZ_CATYWO010000004.1"/>
</dbReference>
<gene>
    <name evidence="2" type="ORF">LMG7141_02960</name>
</gene>
<comment type="caution">
    <text evidence="2">The sequence shown here is derived from an EMBL/GenBank/DDBJ whole genome shotgun (WGS) entry which is preliminary data.</text>
</comment>
<reference evidence="2 3" key="1">
    <citation type="submission" date="2023-07" db="EMBL/GenBank/DDBJ databases">
        <authorList>
            <person name="Peeters C."/>
        </authorList>
    </citation>
    <scope>NUCLEOTIDE SEQUENCE [LARGE SCALE GENOMIC DNA]</scope>
    <source>
        <strain evidence="2 3">LMG 7141</strain>
    </source>
</reference>
<keyword evidence="1" id="KW-0472">Membrane</keyword>
<keyword evidence="1" id="KW-1133">Transmembrane helix</keyword>
<proteinExistence type="predicted"/>
<sequence length="63" mass="6725">MSAHHHLLRQHGAILIESLVALALLSLGAVTIFEAFDYLEATSRAASQFNAASPVSPKQPAVR</sequence>
<accession>A0ABM9JIE3</accession>
<protein>
    <submittedName>
        <fullName evidence="2">Uncharacterized protein</fullName>
    </submittedName>
</protein>
<keyword evidence="1" id="KW-0812">Transmembrane</keyword>
<evidence type="ECO:0000256" key="1">
    <source>
        <dbReference type="SAM" id="Phobius"/>
    </source>
</evidence>
<evidence type="ECO:0000313" key="2">
    <source>
        <dbReference type="EMBL" id="CAJ0794548.1"/>
    </source>
</evidence>
<dbReference type="EMBL" id="CATYWO010000004">
    <property type="protein sequence ID" value="CAJ0794548.1"/>
    <property type="molecule type" value="Genomic_DNA"/>
</dbReference>
<name>A0ABM9JIE3_9RALS</name>